<name>A0A1M7YPC8_9VIBR</name>
<sequence length="152" mass="16552">MNGHPARQRNRQAGCWHCLLNPGDSKTRRDCCGVLLRRFIVALCFGFPVIKSFTTKMSFPALLCLRHAGLFPRFNMFQPDVGGKGCHGVYSPSIMSADMIDGVLFHNYGTNSSNSLMSSSALNDTTSSCFDDSNLFDDSFGCGSSNFDGPSS</sequence>
<proteinExistence type="predicted"/>
<evidence type="ECO:0000313" key="2">
    <source>
        <dbReference type="Proteomes" id="UP000184600"/>
    </source>
</evidence>
<keyword evidence="2" id="KW-1185">Reference proteome</keyword>
<reference evidence="2" key="1">
    <citation type="submission" date="2016-12" db="EMBL/GenBank/DDBJ databases">
        <authorList>
            <person name="Rodrigo-Torres L."/>
            <person name="Arahal R.D."/>
            <person name="Lucena T."/>
        </authorList>
    </citation>
    <scope>NUCLEOTIDE SEQUENCE [LARGE SCALE GENOMIC DNA]</scope>
</reference>
<organism evidence="1 2">
    <name type="scientific">Vibrio quintilis</name>
    <dbReference type="NCBI Taxonomy" id="1117707"/>
    <lineage>
        <taxon>Bacteria</taxon>
        <taxon>Pseudomonadati</taxon>
        <taxon>Pseudomonadota</taxon>
        <taxon>Gammaproteobacteria</taxon>
        <taxon>Vibrionales</taxon>
        <taxon>Vibrionaceae</taxon>
        <taxon>Vibrio</taxon>
    </lineage>
</organism>
<gene>
    <name evidence="1" type="ORF">VQ7734_00060</name>
</gene>
<accession>A0A1M7YPC8</accession>
<dbReference type="Proteomes" id="UP000184600">
    <property type="component" value="Unassembled WGS sequence"/>
</dbReference>
<dbReference type="EMBL" id="FRFG01000003">
    <property type="protein sequence ID" value="SHO54346.1"/>
    <property type="molecule type" value="Genomic_DNA"/>
</dbReference>
<protein>
    <submittedName>
        <fullName evidence="1">Uncharacterized protein</fullName>
    </submittedName>
</protein>
<dbReference type="AlphaFoldDB" id="A0A1M7YPC8"/>
<evidence type="ECO:0000313" key="1">
    <source>
        <dbReference type="EMBL" id="SHO54346.1"/>
    </source>
</evidence>